<dbReference type="InterPro" id="IPR002835">
    <property type="entry name" value="CofC"/>
</dbReference>
<feature type="domain" description="Radical SAM core" evidence="16">
    <location>
        <begin position="651"/>
        <end position="890"/>
    </location>
</feature>
<dbReference type="InterPro" id="IPR013785">
    <property type="entry name" value="Aldolase_TIM"/>
</dbReference>
<dbReference type="GO" id="GO:0044689">
    <property type="term" value="F:7,8-didemethyl-8-hydroxy-5-deazariboflavin synthase activity"/>
    <property type="evidence" value="ECO:0007669"/>
    <property type="project" value="UniProtKB-EC"/>
</dbReference>
<keyword evidence="15" id="KW-0548">Nucleotidyltransferase</keyword>
<dbReference type="GO" id="GO:0051539">
    <property type="term" value="F:4 iron, 4 sulfur cluster binding"/>
    <property type="evidence" value="ECO:0007669"/>
    <property type="project" value="UniProtKB-KW"/>
</dbReference>
<evidence type="ECO:0000256" key="6">
    <source>
        <dbReference type="ARBA" id="ARBA00022485"/>
    </source>
</evidence>
<dbReference type="InterPro" id="IPR019939">
    <property type="entry name" value="CofG_family"/>
</dbReference>
<dbReference type="GO" id="GO:0052645">
    <property type="term" value="P:F420-0 metabolic process"/>
    <property type="evidence" value="ECO:0007669"/>
    <property type="project" value="UniProtKB-UniRule"/>
</dbReference>
<keyword evidence="15" id="KW-0342">GTP-binding</keyword>
<organism evidence="17 18">
    <name type="scientific">Nitratireductor arenosus</name>
    <dbReference type="NCBI Taxonomy" id="2682096"/>
    <lineage>
        <taxon>Bacteria</taxon>
        <taxon>Pseudomonadati</taxon>
        <taxon>Pseudomonadota</taxon>
        <taxon>Alphaproteobacteria</taxon>
        <taxon>Hyphomicrobiales</taxon>
        <taxon>Phyllobacteriaceae</taxon>
        <taxon>Nitratireductor</taxon>
    </lineage>
</organism>
<dbReference type="InterPro" id="IPR019940">
    <property type="entry name" value="CofH_family"/>
</dbReference>
<evidence type="ECO:0000256" key="1">
    <source>
        <dbReference type="ARBA" id="ARBA00001966"/>
    </source>
</evidence>
<dbReference type="GO" id="GO:0046872">
    <property type="term" value="F:metal ion binding"/>
    <property type="evidence" value="ECO:0007669"/>
    <property type="project" value="UniProtKB-KW"/>
</dbReference>
<dbReference type="InterPro" id="IPR007197">
    <property type="entry name" value="rSAM"/>
</dbReference>
<evidence type="ECO:0000256" key="4">
    <source>
        <dbReference type="ARBA" id="ARBA00010051"/>
    </source>
</evidence>
<comment type="catalytic activity">
    <reaction evidence="15">
        <text>(2R)-3-phosphoglycerate + GTP + H(+) = 3-[(R)-glyceryl]-diphospho-5'-guanosine + diphosphate</text>
        <dbReference type="Rhea" id="RHEA:63440"/>
        <dbReference type="ChEBI" id="CHEBI:15378"/>
        <dbReference type="ChEBI" id="CHEBI:33019"/>
        <dbReference type="ChEBI" id="CHEBI:37565"/>
        <dbReference type="ChEBI" id="CHEBI:58272"/>
        <dbReference type="ChEBI" id="CHEBI:147306"/>
        <dbReference type="EC" id="2.7.7.106"/>
    </reaction>
</comment>
<evidence type="ECO:0000256" key="5">
    <source>
        <dbReference type="ARBA" id="ARBA00010826"/>
    </source>
</evidence>
<dbReference type="SMART" id="SM00729">
    <property type="entry name" value="Elp3"/>
    <property type="match status" value="1"/>
</dbReference>
<reference evidence="17 18" key="1">
    <citation type="submission" date="2019-12" db="EMBL/GenBank/DDBJ databases">
        <title>Nitratireductor arenosus sp. nov., Isolated from sea sand, Jeju island, South Korea.</title>
        <authorList>
            <person name="Kim W."/>
        </authorList>
    </citation>
    <scope>NUCLEOTIDE SEQUENCE [LARGE SCALE GENOMIC DNA]</scope>
    <source>
        <strain evidence="17 18">CAU 1489</strain>
    </source>
</reference>
<comment type="similarity">
    <text evidence="4">In the C-terminal section; belongs to the radical SAM superfamily. CofH family.</text>
</comment>
<comment type="catalytic activity">
    <reaction evidence="14">
        <text>5-amino-5-(4-hydroxybenzyl)-6-(D-ribitylimino)-5,6-dihydrouracil + S-adenosyl-L-methionine = 7,8-didemethyl-8-hydroxy-5-deazariboflavin + 5'-deoxyadenosine + L-methionine + NH4(+) + H(+)</text>
        <dbReference type="Rhea" id="RHEA:55204"/>
        <dbReference type="ChEBI" id="CHEBI:15378"/>
        <dbReference type="ChEBI" id="CHEBI:17319"/>
        <dbReference type="ChEBI" id="CHEBI:28938"/>
        <dbReference type="ChEBI" id="CHEBI:57844"/>
        <dbReference type="ChEBI" id="CHEBI:59789"/>
        <dbReference type="ChEBI" id="CHEBI:59904"/>
        <dbReference type="ChEBI" id="CHEBI:85936"/>
        <dbReference type="EC" id="4.3.1.32"/>
    </reaction>
</comment>
<dbReference type="PROSITE" id="PS51918">
    <property type="entry name" value="RADICAL_SAM"/>
    <property type="match status" value="2"/>
</dbReference>
<evidence type="ECO:0000313" key="17">
    <source>
        <dbReference type="EMBL" id="MVA96223.1"/>
    </source>
</evidence>
<keyword evidence="7 15" id="KW-0808">Transferase</keyword>
<dbReference type="HAMAP" id="MF_01611">
    <property type="entry name" value="FO_synth_sub1"/>
    <property type="match status" value="1"/>
</dbReference>
<dbReference type="UniPathway" id="UPA00072"/>
<accession>A0A844QDP7</accession>
<dbReference type="InterPro" id="IPR006638">
    <property type="entry name" value="Elp3/MiaA/NifB-like_rSAM"/>
</dbReference>
<dbReference type="SFLD" id="SFLDF00343">
    <property type="entry name" value="aminofutalosine_synthase_(mqnE"/>
    <property type="match status" value="1"/>
</dbReference>
<proteinExistence type="inferred from homology"/>
<comment type="function">
    <text evidence="15">Guanylyltransferase that catalyzes the activation of (2R)-3-phosphoglycerate (3PG) as 3-[(R)-glyceryl]-diphospho-5'-guanosine, via the condensation of 3PG with GTP. It is involved in the biosynthesis of a derivative of the hydride carrier cofactor coenzyme F420, 3PG-F420.</text>
</comment>
<dbReference type="SFLD" id="SFLDG01388">
    <property type="entry name" value="7_8-didemethyl-8-hydroxy-5-dea"/>
    <property type="match status" value="2"/>
</dbReference>
<dbReference type="Proteomes" id="UP000463224">
    <property type="component" value="Unassembled WGS sequence"/>
</dbReference>
<dbReference type="SFLD" id="SFLDG01064">
    <property type="entry name" value="F420__menaquinone_cofactor_bio"/>
    <property type="match status" value="3"/>
</dbReference>
<dbReference type="SUPFAM" id="SSF102114">
    <property type="entry name" value="Radical SAM enzymes"/>
    <property type="match status" value="2"/>
</dbReference>
<sequence>MNWFVVPVKPLGKAKSRLGSLVDDGRRVAAARAMLGHVLDVLGASPRCTGILVVTPDGDVARQARARGAEVLTTAGDRDLNSAVTAGCDHLFRNGETRAIVLHGDLPLIQPDDIAALTDSPPGELTLARCKDLRGTNAVVTDLPVRFAFSFGEGSHAAHVAAGRSAGLTVRTIDRPGLACDVDVPGDLVYLESLGTFAAPSSGGLPGGRLAPDQARALVGKSAGELSPRALQYTLEGFGRTVTYSPKVFLPLTQLCRDVCHYCTFAKRPKQLAGAYMRVGEVVEIARQGAAMGCKEALFTLGERPEDRYRDARAALDAMQCGSTLDYLERAARAVLEKTGLLPHLNPGCMSRDEMLRLRPVAASMGLMLESGSEALCKKGGAHFGSPDKEPRRRFETIRIAGELAIPFTTGLLVGIGETRADRVNDLLALRDIHDEYGHIQEIIIQNFRAKPGTLMAGAPDASLEELVWTVAAARLIFGAGMSIQAPPNLSPSDHAALLDAGINDWGGVSPLTSDFVNPEAPWPSLEALRASTESGGRHLVQRLTIYPSFARDLDRWADPAMQDPIRRKIDGEGFAIEQAWRPGSAIEFPTIVASRAPVEAGFRAIVARGEAGEKLDIPDIERLFQARGRAFGLVCDAADRVRHRICGDEATYVVNRNINYTNICAYKCQFCAFSKGKTHDNLRGKPYVLDLQEIVRRAREARERGATEVCLQGGIHPAYTGETYIGISASIRDSLPDMHIHAFSPLEVWHGASTLGLSLRDFLKRLQASGLATLPGTAAEILSDDVRAVLCPDKIRTDEWIEVMRTAHEIGLRSTATIMFGHVDRYRHWARHLTIIRGIQKETGGFTEFVPLPFVAEYSPIALRKSSRSGPDARESILMHAVARLVFGDLLPNVQGSWVKLGPDGLGHALAAGVNDLGGTLMDETITRSAGGANGSEMSPERLCELARRAGRGARQRTTLYERAAA</sequence>
<comment type="caution">
    <text evidence="17">The sequence shown here is derived from an EMBL/GenBank/DDBJ whole genome shotgun (WGS) entry which is preliminary data.</text>
</comment>
<comment type="cofactor">
    <cofactor evidence="1">
        <name>[4Fe-4S] cluster</name>
        <dbReference type="ChEBI" id="CHEBI:49883"/>
    </cofactor>
</comment>
<evidence type="ECO:0000256" key="15">
    <source>
        <dbReference type="HAMAP-Rule" id="MF_02114"/>
    </source>
</evidence>
<evidence type="ECO:0000256" key="10">
    <source>
        <dbReference type="ARBA" id="ARBA00023004"/>
    </source>
</evidence>
<dbReference type="SFLD" id="SFLDS00029">
    <property type="entry name" value="Radical_SAM"/>
    <property type="match status" value="3"/>
</dbReference>
<evidence type="ECO:0000256" key="8">
    <source>
        <dbReference type="ARBA" id="ARBA00022691"/>
    </source>
</evidence>
<dbReference type="SFLD" id="SFLDF00294">
    <property type="entry name" value="7_8-didemethyl-8-hydroxy-5-dea"/>
    <property type="match status" value="1"/>
</dbReference>
<dbReference type="UniPathway" id="UPA00071"/>
<dbReference type="InterPro" id="IPR029044">
    <property type="entry name" value="Nucleotide-diphossugar_trans"/>
</dbReference>
<keyword evidence="6" id="KW-0004">4Fe-4S</keyword>
<dbReference type="GO" id="GO:0043814">
    <property type="term" value="F:phospholactate guanylyltransferase activity"/>
    <property type="evidence" value="ECO:0007669"/>
    <property type="project" value="InterPro"/>
</dbReference>
<dbReference type="NCBIfam" id="TIGR03552">
    <property type="entry name" value="F420_cofC"/>
    <property type="match status" value="1"/>
</dbReference>
<comment type="catalytic activity">
    <reaction evidence="13">
        <text>5-amino-6-(D-ribitylamino)uracil + L-tyrosine + S-adenosyl-L-methionine = 5-amino-5-(4-hydroxybenzyl)-6-(D-ribitylimino)-5,6-dihydrouracil + 2-iminoacetate + 5'-deoxyadenosine + L-methionine + H(+)</text>
        <dbReference type="Rhea" id="RHEA:55200"/>
        <dbReference type="ChEBI" id="CHEBI:15378"/>
        <dbReference type="ChEBI" id="CHEBI:15934"/>
        <dbReference type="ChEBI" id="CHEBI:17319"/>
        <dbReference type="ChEBI" id="CHEBI:57844"/>
        <dbReference type="ChEBI" id="CHEBI:58315"/>
        <dbReference type="ChEBI" id="CHEBI:59789"/>
        <dbReference type="ChEBI" id="CHEBI:77846"/>
        <dbReference type="ChEBI" id="CHEBI:85936"/>
        <dbReference type="EC" id="2.5.1.147"/>
    </reaction>
</comment>
<dbReference type="InterPro" id="IPR020050">
    <property type="entry name" value="FO_synthase_su2"/>
</dbReference>
<dbReference type="Gene3D" id="3.90.550.10">
    <property type="entry name" value="Spore Coat Polysaccharide Biosynthesis Protein SpsA, Chain A"/>
    <property type="match status" value="1"/>
</dbReference>
<dbReference type="GO" id="GO:0141093">
    <property type="term" value="F:5-amino-6-(D-ribitylamino)uracil--L-tyrosine 4-hydroxyphenyl transferase activity"/>
    <property type="evidence" value="ECO:0007669"/>
    <property type="project" value="UniProtKB-EC"/>
</dbReference>
<dbReference type="GO" id="GO:0005525">
    <property type="term" value="F:GTP binding"/>
    <property type="evidence" value="ECO:0007669"/>
    <property type="project" value="UniProtKB-KW"/>
</dbReference>
<dbReference type="AlphaFoldDB" id="A0A844QDP7"/>
<evidence type="ECO:0000259" key="16">
    <source>
        <dbReference type="PROSITE" id="PS51918"/>
    </source>
</evidence>
<feature type="domain" description="Radical SAM core" evidence="16">
    <location>
        <begin position="242"/>
        <end position="487"/>
    </location>
</feature>
<evidence type="ECO:0000256" key="13">
    <source>
        <dbReference type="ARBA" id="ARBA00048468"/>
    </source>
</evidence>
<gene>
    <name evidence="17" type="primary">cofH</name>
    <name evidence="15" type="synonym">fbiD</name>
    <name evidence="17" type="ORF">GN330_03030</name>
</gene>
<dbReference type="EC" id="2.7.7.106" evidence="15"/>
<dbReference type="NCBIfam" id="NF004884">
    <property type="entry name" value="PRK06245.1"/>
    <property type="match status" value="1"/>
</dbReference>
<comment type="pathway">
    <text evidence="15">Cofactor biosynthesis; coenzyme F420 biosynthesis.</text>
</comment>
<evidence type="ECO:0000313" key="18">
    <source>
        <dbReference type="Proteomes" id="UP000463224"/>
    </source>
</evidence>
<comment type="pathway">
    <text evidence="3">Cofactor biosynthesis; coenzyme F0 biosynthesis.</text>
</comment>
<dbReference type="NCBIfam" id="TIGR00423">
    <property type="entry name" value="CofH family radical SAM protein"/>
    <property type="match status" value="1"/>
</dbReference>
<keyword evidence="10" id="KW-0408">Iron</keyword>
<dbReference type="Gene3D" id="3.20.20.70">
    <property type="entry name" value="Aldolase class I"/>
    <property type="match status" value="2"/>
</dbReference>
<evidence type="ECO:0000256" key="9">
    <source>
        <dbReference type="ARBA" id="ARBA00022723"/>
    </source>
</evidence>
<keyword evidence="12" id="KW-0456">Lyase</keyword>
<protein>
    <recommendedName>
        <fullName evidence="15">3-phospho-D-glycerate guanylyltransferase</fullName>
        <shortName evidence="15">3PG guanylyltransferase</shortName>
        <ecNumber evidence="15">2.7.7.106</ecNumber>
    </recommendedName>
</protein>
<dbReference type="Pfam" id="PF01983">
    <property type="entry name" value="CofC"/>
    <property type="match status" value="1"/>
</dbReference>
<dbReference type="RefSeq" id="WP_156711187.1">
    <property type="nucleotide sequence ID" value="NZ_WPHG01000001.1"/>
</dbReference>
<dbReference type="HAMAP" id="MF_02114">
    <property type="entry name" value="CofC"/>
    <property type="match status" value="1"/>
</dbReference>
<evidence type="ECO:0000256" key="12">
    <source>
        <dbReference type="ARBA" id="ARBA00023239"/>
    </source>
</evidence>
<dbReference type="SFLD" id="SFLDG01389">
    <property type="entry name" value="menaquinone_synthsis_involved"/>
    <property type="match status" value="1"/>
</dbReference>
<name>A0A844QDP7_9HYPH</name>
<dbReference type="Pfam" id="PF19288">
    <property type="entry name" value="CofH_C"/>
    <property type="match status" value="1"/>
</dbReference>
<comment type="similarity">
    <text evidence="5">In the N-terminal section; belongs to the radical SAM superfamily. CofG family.</text>
</comment>
<dbReference type="NCBIfam" id="TIGR03550">
    <property type="entry name" value="F420_cofG"/>
    <property type="match status" value="1"/>
</dbReference>
<dbReference type="InterPro" id="IPR034405">
    <property type="entry name" value="F420"/>
</dbReference>
<dbReference type="SUPFAM" id="SSF53448">
    <property type="entry name" value="Nucleotide-diphospho-sugar transferases"/>
    <property type="match status" value="1"/>
</dbReference>
<keyword evidence="8" id="KW-0949">S-adenosyl-L-methionine</keyword>
<keyword evidence="9" id="KW-0479">Metal-binding</keyword>
<dbReference type="NCBIfam" id="TIGR03551">
    <property type="entry name" value="F420_cofH"/>
    <property type="match status" value="1"/>
</dbReference>
<dbReference type="InterPro" id="IPR045567">
    <property type="entry name" value="CofH/MnqC-like_C"/>
</dbReference>
<evidence type="ECO:0000256" key="7">
    <source>
        <dbReference type="ARBA" id="ARBA00022679"/>
    </source>
</evidence>
<evidence type="ECO:0000256" key="11">
    <source>
        <dbReference type="ARBA" id="ARBA00023014"/>
    </source>
</evidence>
<keyword evidence="15" id="KW-0547">Nucleotide-binding</keyword>
<dbReference type="PANTHER" id="PTHR43076:SF1">
    <property type="entry name" value="LIPOYL SYNTHASE 2"/>
    <property type="match status" value="1"/>
</dbReference>
<comment type="similarity">
    <text evidence="15">Belongs to the CofC family.</text>
</comment>
<dbReference type="CDD" id="cd01335">
    <property type="entry name" value="Radical_SAM"/>
    <property type="match status" value="2"/>
</dbReference>
<evidence type="ECO:0000256" key="14">
    <source>
        <dbReference type="ARBA" id="ARBA00048974"/>
    </source>
</evidence>
<dbReference type="InterPro" id="IPR058240">
    <property type="entry name" value="rSAM_sf"/>
</dbReference>
<evidence type="ECO:0000256" key="2">
    <source>
        <dbReference type="ARBA" id="ARBA00003692"/>
    </source>
</evidence>
<keyword evidence="11" id="KW-0411">Iron-sulfur</keyword>
<dbReference type="HAMAP" id="MF_01612">
    <property type="entry name" value="FO_synth_sub2"/>
    <property type="match status" value="1"/>
</dbReference>
<keyword evidence="18" id="KW-1185">Reference proteome</keyword>
<dbReference type="Pfam" id="PF04055">
    <property type="entry name" value="Radical_SAM"/>
    <property type="match status" value="2"/>
</dbReference>
<comment type="function">
    <text evidence="2">Catalyzes the radical-mediated synthesis of 7,8-didemethyl-8-hydroxy-5-deazariboflavin (FO) from 5-amino-6-(D-ribitylamino)uracil and L-tyrosine.</text>
</comment>
<dbReference type="EMBL" id="WPHG01000001">
    <property type="protein sequence ID" value="MVA96223.1"/>
    <property type="molecule type" value="Genomic_DNA"/>
</dbReference>
<evidence type="ECO:0000256" key="3">
    <source>
        <dbReference type="ARBA" id="ARBA00004712"/>
    </source>
</evidence>
<dbReference type="PANTHER" id="PTHR43076">
    <property type="entry name" value="FO SYNTHASE (COFH)"/>
    <property type="match status" value="1"/>
</dbReference>